<evidence type="ECO:0000256" key="1">
    <source>
        <dbReference type="SAM" id="MobiDB-lite"/>
    </source>
</evidence>
<feature type="region of interest" description="Disordered" evidence="1">
    <location>
        <begin position="125"/>
        <end position="222"/>
    </location>
</feature>
<dbReference type="PANTHER" id="PTHR35486">
    <property type="entry name" value="EXPRESSED PROTEIN"/>
    <property type="match status" value="1"/>
</dbReference>
<name>A0A4D6MVU4_VIGUN</name>
<dbReference type="Proteomes" id="UP000501690">
    <property type="component" value="Linkage Group LG8"/>
</dbReference>
<proteinExistence type="predicted"/>
<feature type="region of interest" description="Disordered" evidence="1">
    <location>
        <begin position="39"/>
        <end position="60"/>
    </location>
</feature>
<feature type="compositionally biased region" description="Polar residues" evidence="1">
    <location>
        <begin position="193"/>
        <end position="208"/>
    </location>
</feature>
<evidence type="ECO:0000313" key="2">
    <source>
        <dbReference type="EMBL" id="QCE04771.1"/>
    </source>
</evidence>
<protein>
    <submittedName>
        <fullName evidence="2">Uncharacterized protein</fullName>
    </submittedName>
</protein>
<evidence type="ECO:0000313" key="3">
    <source>
        <dbReference type="Proteomes" id="UP000501690"/>
    </source>
</evidence>
<organism evidence="2 3">
    <name type="scientific">Vigna unguiculata</name>
    <name type="common">Cowpea</name>
    <dbReference type="NCBI Taxonomy" id="3917"/>
    <lineage>
        <taxon>Eukaryota</taxon>
        <taxon>Viridiplantae</taxon>
        <taxon>Streptophyta</taxon>
        <taxon>Embryophyta</taxon>
        <taxon>Tracheophyta</taxon>
        <taxon>Spermatophyta</taxon>
        <taxon>Magnoliopsida</taxon>
        <taxon>eudicotyledons</taxon>
        <taxon>Gunneridae</taxon>
        <taxon>Pentapetalae</taxon>
        <taxon>rosids</taxon>
        <taxon>fabids</taxon>
        <taxon>Fabales</taxon>
        <taxon>Fabaceae</taxon>
        <taxon>Papilionoideae</taxon>
        <taxon>50 kb inversion clade</taxon>
        <taxon>NPAAA clade</taxon>
        <taxon>indigoferoid/millettioid clade</taxon>
        <taxon>Phaseoleae</taxon>
        <taxon>Vigna</taxon>
    </lineage>
</organism>
<dbReference type="PANTHER" id="PTHR35486:SF1">
    <property type="entry name" value="OS02G0689500 PROTEIN"/>
    <property type="match status" value="1"/>
</dbReference>
<dbReference type="AlphaFoldDB" id="A0A4D6MVU4"/>
<feature type="compositionally biased region" description="Basic and acidic residues" evidence="1">
    <location>
        <begin position="48"/>
        <end position="59"/>
    </location>
</feature>
<accession>A0A4D6MVU4</accession>
<dbReference type="EMBL" id="CP039352">
    <property type="protein sequence ID" value="QCE04771.1"/>
    <property type="molecule type" value="Genomic_DNA"/>
</dbReference>
<feature type="compositionally biased region" description="Basic and acidic residues" evidence="1">
    <location>
        <begin position="126"/>
        <end position="142"/>
    </location>
</feature>
<sequence length="295" mass="32462">MRCKKHLPDLTSTIGVCASCLRERLQPIYAAQVQAHAQAQSGENASPQRERKPKAEEKTAPINFPRSVSPYVARRKSDCDSRRERLFYGTPQAKPAARDGGAAAEKRRHGGGRFWILSNIFRGRSHKTEAAAARREPCEERSTASSWFAMMLPARHHRGGETDRRRGRRADRGMSPSTAADFSDEAAQERSDSGNSTESSPQRQNPTPATAHRRSRLSGGTKGLSTSMAFCLSPLVRASPNQNQHWTHNNNITNNSKGLGQEMGAGGPHHISSAASFCANRSRKLADFGRNPHNR</sequence>
<reference evidence="2 3" key="1">
    <citation type="submission" date="2019-04" db="EMBL/GenBank/DDBJ databases">
        <title>An improved genome assembly and genetic linkage map for asparagus bean, Vigna unguiculata ssp. sesquipedialis.</title>
        <authorList>
            <person name="Xia Q."/>
            <person name="Zhang R."/>
            <person name="Dong Y."/>
        </authorList>
    </citation>
    <scope>NUCLEOTIDE SEQUENCE [LARGE SCALE GENOMIC DNA]</scope>
    <source>
        <tissue evidence="2">Leaf</tissue>
    </source>
</reference>
<keyword evidence="3" id="KW-1185">Reference proteome</keyword>
<gene>
    <name evidence="2" type="ORF">DEO72_LG8g2811</name>
</gene>